<dbReference type="InterPro" id="IPR036875">
    <property type="entry name" value="Znf_CCHC_sf"/>
</dbReference>
<dbReference type="GO" id="GO:0008270">
    <property type="term" value="F:zinc ion binding"/>
    <property type="evidence" value="ECO:0007669"/>
    <property type="project" value="UniProtKB-KW"/>
</dbReference>
<evidence type="ECO:0000313" key="5">
    <source>
        <dbReference type="EnsemblPlants" id="PNT75849"/>
    </source>
</evidence>
<dbReference type="InterPro" id="IPR001878">
    <property type="entry name" value="Znf_CCHC"/>
</dbReference>
<organism evidence="4">
    <name type="scientific">Brachypodium distachyon</name>
    <name type="common">Purple false brome</name>
    <name type="synonym">Trachynia distachya</name>
    <dbReference type="NCBI Taxonomy" id="15368"/>
    <lineage>
        <taxon>Eukaryota</taxon>
        <taxon>Viridiplantae</taxon>
        <taxon>Streptophyta</taxon>
        <taxon>Embryophyta</taxon>
        <taxon>Tracheophyta</taxon>
        <taxon>Spermatophyta</taxon>
        <taxon>Magnoliopsida</taxon>
        <taxon>Liliopsida</taxon>
        <taxon>Poales</taxon>
        <taxon>Poaceae</taxon>
        <taxon>BOP clade</taxon>
        <taxon>Pooideae</taxon>
        <taxon>Stipodae</taxon>
        <taxon>Brachypodieae</taxon>
        <taxon>Brachypodium</taxon>
    </lineage>
</organism>
<name>A0A2K2DNJ3_BRADI</name>
<dbReference type="SUPFAM" id="SSF57756">
    <property type="entry name" value="Retrovirus zinc finger-like domains"/>
    <property type="match status" value="1"/>
</dbReference>
<keyword evidence="6" id="KW-1185">Reference proteome</keyword>
<dbReference type="SMART" id="SM00343">
    <property type="entry name" value="ZnF_C2HC"/>
    <property type="match status" value="1"/>
</dbReference>
<accession>A0A2K2DNJ3</accession>
<feature type="compositionally biased region" description="Polar residues" evidence="2">
    <location>
        <begin position="95"/>
        <end position="118"/>
    </location>
</feature>
<dbReference type="OrthoDB" id="721609at2759"/>
<reference evidence="4 5" key="1">
    <citation type="journal article" date="2010" name="Nature">
        <title>Genome sequencing and analysis of the model grass Brachypodium distachyon.</title>
        <authorList>
            <consortium name="International Brachypodium Initiative"/>
        </authorList>
    </citation>
    <scope>NUCLEOTIDE SEQUENCE [LARGE SCALE GENOMIC DNA]</scope>
    <source>
        <strain evidence="4 5">Bd21</strain>
    </source>
</reference>
<dbReference type="Gramene" id="PNT75849">
    <property type="protein sequence ID" value="PNT75849"/>
    <property type="gene ID" value="BRADI_1g39105v3"/>
</dbReference>
<dbReference type="InParanoid" id="A0A2K2DNJ3"/>
<dbReference type="PROSITE" id="PS50158">
    <property type="entry name" value="ZF_CCHC"/>
    <property type="match status" value="1"/>
</dbReference>
<feature type="compositionally biased region" description="Low complexity" evidence="2">
    <location>
        <begin position="57"/>
        <end position="68"/>
    </location>
</feature>
<sequence length="140" mass="15361">MLHTSIDLPLSLASTLLKYALNLIKCNSFEDLVNIALQAEHGRAQFEDSRKHSRDIGSSSSGNNNAGSQKRSLWVPNNTTVRPAYGQRNGGQGSCPPSQVVSLKSYNGQQRPQNQNSDTRVCYKCKQPGHIATHCPLIQI</sequence>
<dbReference type="Gene3D" id="4.10.60.10">
    <property type="entry name" value="Zinc finger, CCHC-type"/>
    <property type="match status" value="1"/>
</dbReference>
<dbReference type="EnsemblPlants" id="PNT75849">
    <property type="protein sequence ID" value="PNT75849"/>
    <property type="gene ID" value="BRADI_1g39105v3"/>
</dbReference>
<feature type="compositionally biased region" description="Polar residues" evidence="2">
    <location>
        <begin position="69"/>
        <end position="81"/>
    </location>
</feature>
<reference evidence="5" key="3">
    <citation type="submission" date="2018-08" db="UniProtKB">
        <authorList>
            <consortium name="EnsemblPlants"/>
        </authorList>
    </citation>
    <scope>IDENTIFICATION</scope>
    <source>
        <strain evidence="5">cv. Bd21</strain>
    </source>
</reference>
<feature type="domain" description="CCHC-type" evidence="3">
    <location>
        <begin position="122"/>
        <end position="136"/>
    </location>
</feature>
<gene>
    <name evidence="4" type="ORF">BRADI_1g39105v3</name>
</gene>
<keyword evidence="1" id="KW-0862">Zinc</keyword>
<evidence type="ECO:0000313" key="6">
    <source>
        <dbReference type="Proteomes" id="UP000008810"/>
    </source>
</evidence>
<evidence type="ECO:0000256" key="1">
    <source>
        <dbReference type="PROSITE-ProRule" id="PRU00047"/>
    </source>
</evidence>
<protein>
    <recommendedName>
        <fullName evidence="3">CCHC-type domain-containing protein</fullName>
    </recommendedName>
</protein>
<feature type="region of interest" description="Disordered" evidence="2">
    <location>
        <begin position="43"/>
        <end position="118"/>
    </location>
</feature>
<dbReference type="EMBL" id="CM000880">
    <property type="protein sequence ID" value="PNT75849.1"/>
    <property type="molecule type" value="Genomic_DNA"/>
</dbReference>
<evidence type="ECO:0000256" key="2">
    <source>
        <dbReference type="SAM" id="MobiDB-lite"/>
    </source>
</evidence>
<evidence type="ECO:0000313" key="4">
    <source>
        <dbReference type="EMBL" id="PNT75849.1"/>
    </source>
</evidence>
<dbReference type="GO" id="GO:0003676">
    <property type="term" value="F:nucleic acid binding"/>
    <property type="evidence" value="ECO:0007669"/>
    <property type="project" value="InterPro"/>
</dbReference>
<dbReference type="Pfam" id="PF00098">
    <property type="entry name" value="zf-CCHC"/>
    <property type="match status" value="1"/>
</dbReference>
<proteinExistence type="predicted"/>
<keyword evidence="1" id="KW-0479">Metal-binding</keyword>
<evidence type="ECO:0000259" key="3">
    <source>
        <dbReference type="PROSITE" id="PS50158"/>
    </source>
</evidence>
<dbReference type="AlphaFoldDB" id="A0A2K2DNJ3"/>
<keyword evidence="1" id="KW-0863">Zinc-finger</keyword>
<reference evidence="4" key="2">
    <citation type="submission" date="2017-06" db="EMBL/GenBank/DDBJ databases">
        <title>WGS assembly of Brachypodium distachyon.</title>
        <authorList>
            <consortium name="The International Brachypodium Initiative"/>
            <person name="Lucas S."/>
            <person name="Harmon-Smith M."/>
            <person name="Lail K."/>
            <person name="Tice H."/>
            <person name="Grimwood J."/>
            <person name="Bruce D."/>
            <person name="Barry K."/>
            <person name="Shu S."/>
            <person name="Lindquist E."/>
            <person name="Wang M."/>
            <person name="Pitluck S."/>
            <person name="Vogel J.P."/>
            <person name="Garvin D.F."/>
            <person name="Mockler T.C."/>
            <person name="Schmutz J."/>
            <person name="Rokhsar D."/>
            <person name="Bevan M.W."/>
        </authorList>
    </citation>
    <scope>NUCLEOTIDE SEQUENCE</scope>
    <source>
        <strain evidence="4">Bd21</strain>
    </source>
</reference>
<dbReference type="Proteomes" id="UP000008810">
    <property type="component" value="Chromosome 1"/>
</dbReference>